<dbReference type="AlphaFoldDB" id="A0AA39GCP5"/>
<dbReference type="SUPFAM" id="SSF53254">
    <property type="entry name" value="Phosphoglycerate mutase-like"/>
    <property type="match status" value="1"/>
</dbReference>
<reference evidence="1" key="1">
    <citation type="submission" date="2022-10" db="EMBL/GenBank/DDBJ databases">
        <title>Determination and structural analysis of whole genome sequence of Sarocladium strictum F4-1.</title>
        <authorList>
            <person name="Hu L."/>
            <person name="Jiang Y."/>
        </authorList>
    </citation>
    <scope>NUCLEOTIDE SEQUENCE</scope>
    <source>
        <strain evidence="1">F4-1</strain>
    </source>
</reference>
<dbReference type="Pfam" id="PF00300">
    <property type="entry name" value="His_Phos_1"/>
    <property type="match status" value="1"/>
</dbReference>
<evidence type="ECO:0000313" key="2">
    <source>
        <dbReference type="Proteomes" id="UP001175261"/>
    </source>
</evidence>
<dbReference type="EMBL" id="JAPDFR010000007">
    <property type="protein sequence ID" value="KAK0384907.1"/>
    <property type="molecule type" value="Genomic_DNA"/>
</dbReference>
<dbReference type="InterPro" id="IPR029033">
    <property type="entry name" value="His_PPase_superfam"/>
</dbReference>
<protein>
    <submittedName>
        <fullName evidence="1">Uncharacterized protein</fullName>
    </submittedName>
</protein>
<evidence type="ECO:0000313" key="1">
    <source>
        <dbReference type="EMBL" id="KAK0384907.1"/>
    </source>
</evidence>
<dbReference type="Proteomes" id="UP001175261">
    <property type="component" value="Unassembled WGS sequence"/>
</dbReference>
<dbReference type="InterPro" id="IPR050275">
    <property type="entry name" value="PGM_Phosphatase"/>
</dbReference>
<dbReference type="InterPro" id="IPR013078">
    <property type="entry name" value="His_Pase_superF_clade-1"/>
</dbReference>
<dbReference type="CDD" id="cd07067">
    <property type="entry name" value="HP_PGM_like"/>
    <property type="match status" value="1"/>
</dbReference>
<dbReference type="Gene3D" id="3.40.50.1240">
    <property type="entry name" value="Phosphoglycerate mutase-like"/>
    <property type="match status" value="1"/>
</dbReference>
<dbReference type="PANTHER" id="PTHR48100">
    <property type="entry name" value="BROAD-SPECIFICITY PHOSPHATASE YOR283W-RELATED"/>
    <property type="match status" value="1"/>
</dbReference>
<accession>A0AA39GCP5</accession>
<comment type="caution">
    <text evidence="1">The sequence shown here is derived from an EMBL/GenBank/DDBJ whole genome shotgun (WGS) entry which is preliminary data.</text>
</comment>
<dbReference type="PANTHER" id="PTHR48100:SF1">
    <property type="entry name" value="HISTIDINE PHOSPHATASE FAMILY PROTEIN-RELATED"/>
    <property type="match status" value="1"/>
</dbReference>
<gene>
    <name evidence="1" type="ORF">NLU13_7386</name>
</gene>
<dbReference type="GO" id="GO:0005737">
    <property type="term" value="C:cytoplasm"/>
    <property type="evidence" value="ECO:0007669"/>
    <property type="project" value="TreeGrafter"/>
</dbReference>
<sequence>MADPAEWKFSLEQGYFVPFEDIQETSPIGRVTTQPRFGLLPRQYPDDDEISGDTRDWIRFTRHINALNAKAPPNVSYKLLYLTRHGFGYHNKKEKEVGTPEWDRYWSLLDGADGETWFDAFLTPEGIQQAKDLSLRWLQTINEDGAPLPSTLYTSPLSRCLQTCQYSLSPLMASHNLPFRPIVREKLRERMTMHTCDKRRTRSWIQEHWPDYRIGDDVTEEDILGQLDREETYPEHVARKQKELEELFEMDKGEFLSLTIHSQAILSLFMACGANPPKVREGTTLAVLVRGEKILPN</sequence>
<proteinExistence type="predicted"/>
<keyword evidence="2" id="KW-1185">Reference proteome</keyword>
<dbReference type="GO" id="GO:0016791">
    <property type="term" value="F:phosphatase activity"/>
    <property type="evidence" value="ECO:0007669"/>
    <property type="project" value="TreeGrafter"/>
</dbReference>
<organism evidence="1 2">
    <name type="scientific">Sarocladium strictum</name>
    <name type="common">Black bundle disease fungus</name>
    <name type="synonym">Acremonium strictum</name>
    <dbReference type="NCBI Taxonomy" id="5046"/>
    <lineage>
        <taxon>Eukaryota</taxon>
        <taxon>Fungi</taxon>
        <taxon>Dikarya</taxon>
        <taxon>Ascomycota</taxon>
        <taxon>Pezizomycotina</taxon>
        <taxon>Sordariomycetes</taxon>
        <taxon>Hypocreomycetidae</taxon>
        <taxon>Hypocreales</taxon>
        <taxon>Sarocladiaceae</taxon>
        <taxon>Sarocladium</taxon>
    </lineage>
</organism>
<name>A0AA39GCP5_SARSR</name>